<evidence type="ECO:0000256" key="1">
    <source>
        <dbReference type="ARBA" id="ARBA00022737"/>
    </source>
</evidence>
<keyword evidence="1" id="KW-0677">Repeat</keyword>
<organism evidence="7 8">
    <name type="scientific">Candidatus Accumulibacter cognatus</name>
    <dbReference type="NCBI Taxonomy" id="2954383"/>
    <lineage>
        <taxon>Bacteria</taxon>
        <taxon>Pseudomonadati</taxon>
        <taxon>Pseudomonadota</taxon>
        <taxon>Betaproteobacteria</taxon>
        <taxon>Candidatus Accumulibacter</taxon>
    </lineage>
</organism>
<keyword evidence="7" id="KW-0449">Lipoprotein</keyword>
<dbReference type="InterPro" id="IPR019734">
    <property type="entry name" value="TPR_rpt"/>
</dbReference>
<name>A0A080M6S5_9PROT</name>
<dbReference type="Pfam" id="PF00515">
    <property type="entry name" value="TPR_1"/>
    <property type="match status" value="1"/>
</dbReference>
<gene>
    <name evidence="7" type="ORF">AW06_002753</name>
</gene>
<dbReference type="SUPFAM" id="SSF48452">
    <property type="entry name" value="TPR-like"/>
    <property type="match status" value="1"/>
</dbReference>
<dbReference type="InterPro" id="IPR056203">
    <property type="entry name" value="Cds6_C"/>
</dbReference>
<evidence type="ECO:0000256" key="3">
    <source>
        <dbReference type="PROSITE-ProRule" id="PRU00339"/>
    </source>
</evidence>
<feature type="repeat" description="TPR" evidence="3">
    <location>
        <begin position="98"/>
        <end position="131"/>
    </location>
</feature>
<dbReference type="Pfam" id="PF13432">
    <property type="entry name" value="TPR_16"/>
    <property type="match status" value="1"/>
</dbReference>
<keyword evidence="8" id="KW-1185">Reference proteome</keyword>
<dbReference type="STRING" id="1453999.AW06_002753"/>
<feature type="region of interest" description="Disordered" evidence="4">
    <location>
        <begin position="172"/>
        <end position="199"/>
    </location>
</feature>
<sequence>MHSNLPMPMPASFPALIVGLLLGCSSFFATSDTLSDAQRLMRQGQTAHALEKVDAYLANKPSDAQGRFLKGLALTEMGKQQEAIAVFSKLTEDYPELPETYNNLAVLYAQQKQYEKARTALEMAIRIHPGYATAYDNLGDVYAMLSGQAYDKALQLDPSRQVTQSKLARLRELNKSSTSSSRVAMLPAGETGSSRKTSNEPAVMPIAEASIPAAGTSAATIPTGKGITPLAAATDADKSVQQATVISSDERAVTKALQGWVGAWSRKDAKAYLAYYAADFRTPGGMPRKAWENERTRPMNKLGRLQVEIEDIKVSFADDKATVRLRQHYSSPYLKSSVTKTIILVKSRGRWLIQQERIG</sequence>
<dbReference type="InterPro" id="IPR011990">
    <property type="entry name" value="TPR-like_helical_dom_sf"/>
</dbReference>
<dbReference type="PANTHER" id="PTHR44943">
    <property type="entry name" value="CELLULOSE SYNTHASE OPERON PROTEIN C"/>
    <property type="match status" value="1"/>
</dbReference>
<feature type="signal peptide" evidence="5">
    <location>
        <begin position="1"/>
        <end position="29"/>
    </location>
</feature>
<feature type="domain" description="Cds6 C-terminal" evidence="6">
    <location>
        <begin position="253"/>
        <end position="356"/>
    </location>
</feature>
<dbReference type="SMART" id="SM00028">
    <property type="entry name" value="TPR"/>
    <property type="match status" value="3"/>
</dbReference>
<dbReference type="Proteomes" id="UP000021315">
    <property type="component" value="Unassembled WGS sequence"/>
</dbReference>
<dbReference type="Gene3D" id="1.25.40.10">
    <property type="entry name" value="Tetratricopeptide repeat domain"/>
    <property type="match status" value="1"/>
</dbReference>
<dbReference type="AlphaFoldDB" id="A0A080M6S5"/>
<feature type="chain" id="PRO_5001751121" evidence="5">
    <location>
        <begin position="30"/>
        <end position="359"/>
    </location>
</feature>
<proteinExistence type="predicted"/>
<keyword evidence="2 3" id="KW-0802">TPR repeat</keyword>
<dbReference type="PROSITE" id="PS50005">
    <property type="entry name" value="TPR"/>
    <property type="match status" value="1"/>
</dbReference>
<dbReference type="Pfam" id="PF24125">
    <property type="entry name" value="Cds6_C"/>
    <property type="match status" value="1"/>
</dbReference>
<evidence type="ECO:0000259" key="6">
    <source>
        <dbReference type="Pfam" id="PF24125"/>
    </source>
</evidence>
<comment type="caution">
    <text evidence="7">The sequence shown here is derived from an EMBL/GenBank/DDBJ whole genome shotgun (WGS) entry which is preliminary data.</text>
</comment>
<dbReference type="InterPro" id="IPR051685">
    <property type="entry name" value="Ycf3/AcsC/BcsC/TPR_MFPF"/>
</dbReference>
<dbReference type="Gene3D" id="3.10.450.50">
    <property type="match status" value="1"/>
</dbReference>
<evidence type="ECO:0000256" key="5">
    <source>
        <dbReference type="SAM" id="SignalP"/>
    </source>
</evidence>
<protein>
    <submittedName>
        <fullName evidence="7">PEP-CTERM system TPR-repeat lipoprotein</fullName>
    </submittedName>
</protein>
<keyword evidence="5" id="KW-0732">Signal</keyword>
<dbReference type="EMBL" id="JDST02000061">
    <property type="protein sequence ID" value="KFB76185.1"/>
    <property type="molecule type" value="Genomic_DNA"/>
</dbReference>
<evidence type="ECO:0000256" key="2">
    <source>
        <dbReference type="ARBA" id="ARBA00022803"/>
    </source>
</evidence>
<dbReference type="InterPro" id="IPR032710">
    <property type="entry name" value="NTF2-like_dom_sf"/>
</dbReference>
<dbReference type="PANTHER" id="PTHR44943:SF8">
    <property type="entry name" value="TPR REPEAT-CONTAINING PROTEIN MJ0263"/>
    <property type="match status" value="1"/>
</dbReference>
<evidence type="ECO:0000313" key="8">
    <source>
        <dbReference type="Proteomes" id="UP000021315"/>
    </source>
</evidence>
<dbReference type="SUPFAM" id="SSF54427">
    <property type="entry name" value="NTF2-like"/>
    <property type="match status" value="1"/>
</dbReference>
<evidence type="ECO:0000256" key="4">
    <source>
        <dbReference type="SAM" id="MobiDB-lite"/>
    </source>
</evidence>
<accession>A0A080M6S5</accession>
<evidence type="ECO:0000313" key="7">
    <source>
        <dbReference type="EMBL" id="KFB76185.1"/>
    </source>
</evidence>
<reference evidence="7" key="1">
    <citation type="submission" date="2014-02" db="EMBL/GenBank/DDBJ databases">
        <title>Expanding our view of genomic diversity in Candidatus Accumulibacter clades.</title>
        <authorList>
            <person name="Skennerton C.T."/>
            <person name="Barr J.J."/>
            <person name="Slater F.R."/>
            <person name="Bond P.L."/>
            <person name="Tyson G.W."/>
        </authorList>
    </citation>
    <scope>NUCLEOTIDE SEQUENCE [LARGE SCALE GENOMIC DNA]</scope>
</reference>